<dbReference type="GO" id="GO:0051959">
    <property type="term" value="F:dynein light intermediate chain binding"/>
    <property type="evidence" value="ECO:0007669"/>
    <property type="project" value="InterPro"/>
</dbReference>
<evidence type="ECO:0000313" key="2">
    <source>
        <dbReference type="EMBL" id="KFG65740.1"/>
    </source>
</evidence>
<dbReference type="AlphaFoldDB" id="A0A086MA22"/>
<dbReference type="PANTHER" id="PTHR45703">
    <property type="entry name" value="DYNEIN HEAVY CHAIN"/>
    <property type="match status" value="1"/>
</dbReference>
<protein>
    <submittedName>
        <fullName evidence="2">Dynein heavy chain family protein</fullName>
    </submittedName>
</protein>
<dbReference type="InterPro" id="IPR013602">
    <property type="entry name" value="Dynein_heavy_linker"/>
</dbReference>
<dbReference type="EMBL" id="AFYV02000214">
    <property type="protein sequence ID" value="KFG65740.1"/>
    <property type="molecule type" value="Genomic_DNA"/>
</dbReference>
<dbReference type="InterPro" id="IPR026983">
    <property type="entry name" value="DHC"/>
</dbReference>
<dbReference type="Proteomes" id="UP000028834">
    <property type="component" value="Unassembled WGS sequence"/>
</dbReference>
<dbReference type="VEuPathDB" id="ToxoDB:TGRUB_428810"/>
<dbReference type="GO" id="GO:0007018">
    <property type="term" value="P:microtubule-based movement"/>
    <property type="evidence" value="ECO:0007669"/>
    <property type="project" value="InterPro"/>
</dbReference>
<dbReference type="GO" id="GO:0045505">
    <property type="term" value="F:dynein intermediate chain binding"/>
    <property type="evidence" value="ECO:0007669"/>
    <property type="project" value="InterPro"/>
</dbReference>
<gene>
    <name evidence="2" type="ORF">TGRUB_428810</name>
</gene>
<dbReference type="Gene3D" id="1.10.287.2620">
    <property type="match status" value="1"/>
</dbReference>
<reference evidence="2 3" key="1">
    <citation type="submission" date="2014-05" db="EMBL/GenBank/DDBJ databases">
        <authorList>
            <person name="Sibley D."/>
            <person name="Venepally P."/>
            <person name="Karamycheva S."/>
            <person name="Hadjithomas M."/>
            <person name="Khan A."/>
            <person name="Brunk B."/>
            <person name="Roos D."/>
            <person name="Caler E."/>
            <person name="Lorenzi H."/>
        </authorList>
    </citation>
    <scope>NUCLEOTIDE SEQUENCE [LARGE SCALE GENOMIC DNA]</scope>
    <source>
        <strain evidence="2 3">RUB</strain>
    </source>
</reference>
<dbReference type="GO" id="GO:0030286">
    <property type="term" value="C:dynein complex"/>
    <property type="evidence" value="ECO:0007669"/>
    <property type="project" value="InterPro"/>
</dbReference>
<feature type="domain" description="Dynein heavy chain linker" evidence="1">
    <location>
        <begin position="2"/>
        <end position="75"/>
    </location>
</feature>
<dbReference type="Pfam" id="PF08393">
    <property type="entry name" value="DHC_N2"/>
    <property type="match status" value="1"/>
</dbReference>
<name>A0A086MA22_TOXGO</name>
<proteinExistence type="predicted"/>
<evidence type="ECO:0000313" key="3">
    <source>
        <dbReference type="Proteomes" id="UP000028834"/>
    </source>
</evidence>
<feature type="non-terminal residue" evidence="2">
    <location>
        <position position="1"/>
    </location>
</feature>
<sequence>TYQKLTQAILSFRNSIPLIERLKTDAMKPQHWRHLMELAGCEFEVDSKKFKLQNVFDLDLSRFPDQVQNVLQTAQVGSQNTHHFFLGGLLRVRRRPIWERKRLPFLKKSRRRSQRLPILS</sequence>
<comment type="caution">
    <text evidence="2">The sequence shown here is derived from an EMBL/GenBank/DDBJ whole genome shotgun (WGS) entry which is preliminary data.</text>
</comment>
<evidence type="ECO:0000259" key="1">
    <source>
        <dbReference type="Pfam" id="PF08393"/>
    </source>
</evidence>
<dbReference type="PANTHER" id="PTHR45703:SF36">
    <property type="entry name" value="DYNEIN HEAVY CHAIN, CYTOPLASMIC"/>
    <property type="match status" value="1"/>
</dbReference>
<organism evidence="2 3">
    <name type="scientific">Toxoplasma gondii RUB</name>
    <dbReference type="NCBI Taxonomy" id="935652"/>
    <lineage>
        <taxon>Eukaryota</taxon>
        <taxon>Sar</taxon>
        <taxon>Alveolata</taxon>
        <taxon>Apicomplexa</taxon>
        <taxon>Conoidasida</taxon>
        <taxon>Coccidia</taxon>
        <taxon>Eucoccidiorida</taxon>
        <taxon>Eimeriorina</taxon>
        <taxon>Sarcocystidae</taxon>
        <taxon>Toxoplasma</taxon>
    </lineage>
</organism>
<accession>A0A086MA22</accession>